<feature type="domain" description="Beta-lactamase-related" evidence="1">
    <location>
        <begin position="44"/>
        <end position="353"/>
    </location>
</feature>
<name>A0A918ANK8_9PSEU</name>
<accession>A0A918ANK8</accession>
<dbReference type="InterPro" id="IPR012338">
    <property type="entry name" value="Beta-lactam/transpept-like"/>
</dbReference>
<evidence type="ECO:0000313" key="2">
    <source>
        <dbReference type="EMBL" id="GGP63594.1"/>
    </source>
</evidence>
<proteinExistence type="predicted"/>
<dbReference type="Pfam" id="PF00144">
    <property type="entry name" value="Beta-lactamase"/>
    <property type="match status" value="1"/>
</dbReference>
<evidence type="ECO:0000259" key="1">
    <source>
        <dbReference type="Pfam" id="PF00144"/>
    </source>
</evidence>
<reference evidence="2" key="1">
    <citation type="journal article" date="2014" name="Int. J. Syst. Evol. Microbiol.">
        <title>Complete genome sequence of Corynebacterium casei LMG S-19264T (=DSM 44701T), isolated from a smear-ripened cheese.</title>
        <authorList>
            <consortium name="US DOE Joint Genome Institute (JGI-PGF)"/>
            <person name="Walter F."/>
            <person name="Albersmeier A."/>
            <person name="Kalinowski J."/>
            <person name="Ruckert C."/>
        </authorList>
    </citation>
    <scope>NUCLEOTIDE SEQUENCE</scope>
    <source>
        <strain evidence="2">JCM 3313</strain>
    </source>
</reference>
<comment type="caution">
    <text evidence="2">The sequence shown here is derived from an EMBL/GenBank/DDBJ whole genome shotgun (WGS) entry which is preliminary data.</text>
</comment>
<dbReference type="Proteomes" id="UP000639606">
    <property type="component" value="Unassembled WGS sequence"/>
</dbReference>
<organism evidence="2 3">
    <name type="scientific">Saccharothrix coeruleofusca</name>
    <dbReference type="NCBI Taxonomy" id="33919"/>
    <lineage>
        <taxon>Bacteria</taxon>
        <taxon>Bacillati</taxon>
        <taxon>Actinomycetota</taxon>
        <taxon>Actinomycetes</taxon>
        <taxon>Pseudonocardiales</taxon>
        <taxon>Pseudonocardiaceae</taxon>
        <taxon>Saccharothrix</taxon>
    </lineage>
</organism>
<sequence length="379" mass="39351">MEKGFPGRRVALVCALAGVLVSACGGTEPEPAGTGGGVVQPELDKLTTTGGIPGVEALLRDGDQVRASTSGVGALADKSPMPGNGRIRAGSITKSFVATVVLQLVAEGEVELDVPVDRYLPGVISGNGNDGAKITTRQLLQHTSGLPNYFAKLASVDPETVRNQGAEPIDLVRMAVQQPPLFAPGTGWTYSNTNYIVLGMLVEKVSGNSLSKELSFRVARPLKLDDTYLPERGDTRLPDPHPVGHVPGKSGTIDFSDFDSTMAWAAGGLVSTTRDVSAFYDALLGGRILPPAQLAQMKTAVPAPSLGVDQAGYGLGLFTAPLPCGGQYWGHEGSIFGFMTMAGVGPDGRQAVVSANMYPVPRAAAAEIMATFSAALCSR</sequence>
<dbReference type="PANTHER" id="PTHR46825:SF7">
    <property type="entry name" value="D-ALANYL-D-ALANINE CARBOXYPEPTIDASE"/>
    <property type="match status" value="1"/>
</dbReference>
<keyword evidence="3" id="KW-1185">Reference proteome</keyword>
<protein>
    <submittedName>
        <fullName evidence="2">Serine hydrolase</fullName>
    </submittedName>
</protein>
<dbReference type="AlphaFoldDB" id="A0A918ANK8"/>
<dbReference type="PANTHER" id="PTHR46825">
    <property type="entry name" value="D-ALANYL-D-ALANINE-CARBOXYPEPTIDASE/ENDOPEPTIDASE AMPH"/>
    <property type="match status" value="1"/>
</dbReference>
<dbReference type="PROSITE" id="PS51257">
    <property type="entry name" value="PROKAR_LIPOPROTEIN"/>
    <property type="match status" value="1"/>
</dbReference>
<dbReference type="SUPFAM" id="SSF56601">
    <property type="entry name" value="beta-lactamase/transpeptidase-like"/>
    <property type="match status" value="1"/>
</dbReference>
<dbReference type="InterPro" id="IPR050491">
    <property type="entry name" value="AmpC-like"/>
</dbReference>
<dbReference type="RefSeq" id="WP_189224820.1">
    <property type="nucleotide sequence ID" value="NZ_BMRG01000007.1"/>
</dbReference>
<dbReference type="InterPro" id="IPR001466">
    <property type="entry name" value="Beta-lactam-related"/>
</dbReference>
<keyword evidence="2" id="KW-0378">Hydrolase</keyword>
<evidence type="ECO:0000313" key="3">
    <source>
        <dbReference type="Proteomes" id="UP000639606"/>
    </source>
</evidence>
<dbReference type="GO" id="GO:0016787">
    <property type="term" value="F:hydrolase activity"/>
    <property type="evidence" value="ECO:0007669"/>
    <property type="project" value="UniProtKB-KW"/>
</dbReference>
<gene>
    <name evidence="2" type="ORF">GCM10010185_40380</name>
</gene>
<dbReference type="EMBL" id="BMRG01000007">
    <property type="protein sequence ID" value="GGP63594.1"/>
    <property type="molecule type" value="Genomic_DNA"/>
</dbReference>
<dbReference type="Gene3D" id="3.40.710.10">
    <property type="entry name" value="DD-peptidase/beta-lactamase superfamily"/>
    <property type="match status" value="1"/>
</dbReference>
<reference evidence="2" key="2">
    <citation type="submission" date="2020-09" db="EMBL/GenBank/DDBJ databases">
        <authorList>
            <person name="Sun Q."/>
            <person name="Ohkuma M."/>
        </authorList>
    </citation>
    <scope>NUCLEOTIDE SEQUENCE</scope>
    <source>
        <strain evidence="2">JCM 3313</strain>
    </source>
</reference>